<feature type="transmembrane region" description="Helical" evidence="1">
    <location>
        <begin position="122"/>
        <end position="143"/>
    </location>
</feature>
<dbReference type="AlphaFoldDB" id="A0AAP2DQQ3"/>
<keyword evidence="1" id="KW-1133">Transmembrane helix</keyword>
<organism evidence="2 3">
    <name type="scientific">Chryseosolibacter histidini</name>
    <dbReference type="NCBI Taxonomy" id="2782349"/>
    <lineage>
        <taxon>Bacteria</taxon>
        <taxon>Pseudomonadati</taxon>
        <taxon>Bacteroidota</taxon>
        <taxon>Cytophagia</taxon>
        <taxon>Cytophagales</taxon>
        <taxon>Chryseotaleaceae</taxon>
        <taxon>Chryseosolibacter</taxon>
    </lineage>
</organism>
<evidence type="ECO:0000313" key="2">
    <source>
        <dbReference type="EMBL" id="MBT1699252.1"/>
    </source>
</evidence>
<evidence type="ECO:0000256" key="1">
    <source>
        <dbReference type="SAM" id="Phobius"/>
    </source>
</evidence>
<comment type="caution">
    <text evidence="2">The sequence shown here is derived from an EMBL/GenBank/DDBJ whole genome shotgun (WGS) entry which is preliminary data.</text>
</comment>
<proteinExistence type="predicted"/>
<feature type="transmembrane region" description="Helical" evidence="1">
    <location>
        <begin position="12"/>
        <end position="32"/>
    </location>
</feature>
<reference evidence="2 3" key="1">
    <citation type="submission" date="2021-05" db="EMBL/GenBank/DDBJ databases">
        <title>A Polyphasic approach of four new species of the genus Ohtaekwangia: Ohtaekwangia histidinii sp. nov., Ohtaekwangia cretensis sp. nov., Ohtaekwangia indiensis sp. nov., Ohtaekwangia reichenbachii sp. nov. from diverse environment.</title>
        <authorList>
            <person name="Octaviana S."/>
        </authorList>
    </citation>
    <scope>NUCLEOTIDE SEQUENCE [LARGE SCALE GENOMIC DNA]</scope>
    <source>
        <strain evidence="2 3">PWU4</strain>
    </source>
</reference>
<feature type="transmembrane region" description="Helical" evidence="1">
    <location>
        <begin position="65"/>
        <end position="85"/>
    </location>
</feature>
<dbReference type="EMBL" id="JAHESF010000023">
    <property type="protein sequence ID" value="MBT1699252.1"/>
    <property type="molecule type" value="Genomic_DNA"/>
</dbReference>
<protein>
    <submittedName>
        <fullName evidence="2">Uncharacterized protein</fullName>
    </submittedName>
</protein>
<gene>
    <name evidence="2" type="ORF">KK083_20310</name>
</gene>
<keyword evidence="1" id="KW-0812">Transmembrane</keyword>
<keyword evidence="3" id="KW-1185">Reference proteome</keyword>
<keyword evidence="1" id="KW-0472">Membrane</keyword>
<sequence length="153" mass="17526">MIDLKQLKRTSLCSNALMVLTSIHHIYGAVIYSTPWRLHVIFLSAPVLVATIILEYLLKKNDNKVLFWLYAFIVLIPSLSLIGLFEGIYNHILKDIMFYAGFSEETMLSMFPPPTYEMPNDFLFEFTGVLQGVACVLLTVTFFKLIRGRLKQA</sequence>
<accession>A0AAP2DQQ3</accession>
<dbReference type="Proteomes" id="UP001319200">
    <property type="component" value="Unassembled WGS sequence"/>
</dbReference>
<name>A0AAP2DQQ3_9BACT</name>
<feature type="transmembrane region" description="Helical" evidence="1">
    <location>
        <begin position="38"/>
        <end position="58"/>
    </location>
</feature>
<dbReference type="RefSeq" id="WP_254167047.1">
    <property type="nucleotide sequence ID" value="NZ_JAHESF010000023.1"/>
</dbReference>
<evidence type="ECO:0000313" key="3">
    <source>
        <dbReference type="Proteomes" id="UP001319200"/>
    </source>
</evidence>